<proteinExistence type="predicted"/>
<dbReference type="RefSeq" id="XP_073927883.1">
    <property type="nucleotide sequence ID" value="XM_074071782.1"/>
</dbReference>
<protein>
    <submittedName>
        <fullName evidence="2">Regulated endocrine-specific protein 18 isoform X1</fullName>
    </submittedName>
</protein>
<evidence type="ECO:0000313" key="1">
    <source>
        <dbReference type="Proteomes" id="UP001732720"/>
    </source>
</evidence>
<reference evidence="2" key="1">
    <citation type="submission" date="2025-08" db="UniProtKB">
        <authorList>
            <consortium name="RefSeq"/>
        </authorList>
    </citation>
    <scope>IDENTIFICATION</scope>
</reference>
<dbReference type="Proteomes" id="UP001732720">
    <property type="component" value="Chromosome 4"/>
</dbReference>
<accession>A0AC58MEQ9</accession>
<name>A0AC58MEQ9_CASCN</name>
<evidence type="ECO:0000313" key="2">
    <source>
        <dbReference type="RefSeq" id="XP_073927883.1"/>
    </source>
</evidence>
<keyword evidence="1" id="KW-1185">Reference proteome</keyword>
<gene>
    <name evidence="2" type="primary">Resp18</name>
</gene>
<organism evidence="1 2">
    <name type="scientific">Castor canadensis</name>
    <name type="common">American beaver</name>
    <dbReference type="NCBI Taxonomy" id="51338"/>
    <lineage>
        <taxon>Eukaryota</taxon>
        <taxon>Metazoa</taxon>
        <taxon>Chordata</taxon>
        <taxon>Craniata</taxon>
        <taxon>Vertebrata</taxon>
        <taxon>Euteleostomi</taxon>
        <taxon>Mammalia</taxon>
        <taxon>Eutheria</taxon>
        <taxon>Euarchontoglires</taxon>
        <taxon>Glires</taxon>
        <taxon>Rodentia</taxon>
        <taxon>Castorimorpha</taxon>
        <taxon>Castoridae</taxon>
        <taxon>Castor</taxon>
    </lineage>
</organism>
<sequence length="195" mass="21816">MPRPLWPVGSGGLRLLVCFLLLNSHPGGCSDISAHGPALTHLILGDCADSRPLRTPDGQGQVGVQQLWPLQGFTAPIFRHLQLVLHQIVPQGLFWKDDITQHMMTEKMEYISRLHPQDPCLKDGKAIFPTETTGMRDKQEEKLQLLFPKTPTVKMNRDQCFISRVVSKTLKQEVTKPVKGFFGPFPTVGRNLVAD</sequence>